<evidence type="ECO:0000256" key="7">
    <source>
        <dbReference type="ARBA" id="ARBA00022927"/>
    </source>
</evidence>
<evidence type="ECO:0000256" key="5">
    <source>
        <dbReference type="ARBA" id="ARBA00022723"/>
    </source>
</evidence>
<feature type="domain" description="Zn(2)-C6 fungal-type" evidence="16">
    <location>
        <begin position="885"/>
        <end position="915"/>
    </location>
</feature>
<feature type="transmembrane region" description="Helical" evidence="15">
    <location>
        <begin position="686"/>
        <end position="712"/>
    </location>
</feature>
<feature type="compositionally biased region" description="Low complexity" evidence="14">
    <location>
        <begin position="984"/>
        <end position="1007"/>
    </location>
</feature>
<feature type="transmembrane region" description="Helical" evidence="15">
    <location>
        <begin position="70"/>
        <end position="90"/>
    </location>
</feature>
<evidence type="ECO:0000256" key="1">
    <source>
        <dbReference type="ARBA" id="ARBA00004141"/>
    </source>
</evidence>
<feature type="transmembrane region" description="Helical" evidence="15">
    <location>
        <begin position="138"/>
        <end position="159"/>
    </location>
</feature>
<keyword evidence="3" id="KW-0813">Transport</keyword>
<evidence type="ECO:0000259" key="16">
    <source>
        <dbReference type="PROSITE" id="PS50048"/>
    </source>
</evidence>
<evidence type="ECO:0000256" key="4">
    <source>
        <dbReference type="ARBA" id="ARBA00022692"/>
    </source>
</evidence>
<feature type="transmembrane region" description="Helical" evidence="15">
    <location>
        <begin position="304"/>
        <end position="327"/>
    </location>
</feature>
<accession>A0A100IIV6</accession>
<dbReference type="GO" id="GO:0006351">
    <property type="term" value="P:DNA-templated transcription"/>
    <property type="evidence" value="ECO:0007669"/>
    <property type="project" value="InterPro"/>
</dbReference>
<feature type="transmembrane region" description="Helical" evidence="15">
    <location>
        <begin position="431"/>
        <end position="452"/>
    </location>
</feature>
<evidence type="ECO:0000313" key="17">
    <source>
        <dbReference type="EMBL" id="GAQ42034.1"/>
    </source>
</evidence>
<dbReference type="GO" id="GO:0000981">
    <property type="term" value="F:DNA-binding transcription factor activity, RNA polymerase II-specific"/>
    <property type="evidence" value="ECO:0007669"/>
    <property type="project" value="InterPro"/>
</dbReference>
<dbReference type="PaxDb" id="5061-CADANGAP00008293"/>
<feature type="region of interest" description="Disordered" evidence="14">
    <location>
        <begin position="983"/>
        <end position="1010"/>
    </location>
</feature>
<dbReference type="GO" id="GO:0015031">
    <property type="term" value="P:protein transport"/>
    <property type="evidence" value="ECO:0007669"/>
    <property type="project" value="UniProtKB-KW"/>
</dbReference>
<keyword evidence="11 15" id="KW-0472">Membrane</keyword>
<evidence type="ECO:0000256" key="10">
    <source>
        <dbReference type="ARBA" id="ARBA00023125"/>
    </source>
</evidence>
<feature type="transmembrane region" description="Helical" evidence="15">
    <location>
        <begin position="97"/>
        <end position="118"/>
    </location>
</feature>
<feature type="transmembrane region" description="Helical" evidence="15">
    <location>
        <begin position="651"/>
        <end position="674"/>
    </location>
</feature>
<dbReference type="InterPro" id="IPR004648">
    <property type="entry name" value="Oligpept_transpt"/>
</dbReference>
<evidence type="ECO:0000313" key="18">
    <source>
        <dbReference type="Proteomes" id="UP000068243"/>
    </source>
</evidence>
<dbReference type="GO" id="GO:0016020">
    <property type="term" value="C:membrane"/>
    <property type="evidence" value="ECO:0007669"/>
    <property type="project" value="UniProtKB-SubCell"/>
</dbReference>
<dbReference type="SUPFAM" id="SSF57701">
    <property type="entry name" value="Zn2/Cys6 DNA-binding domain"/>
    <property type="match status" value="1"/>
</dbReference>
<dbReference type="Pfam" id="PF03169">
    <property type="entry name" value="OPT"/>
    <property type="match status" value="1"/>
</dbReference>
<dbReference type="VEuPathDB" id="FungiDB:ASPNIDRAFT2_1095188"/>
<evidence type="ECO:0000256" key="14">
    <source>
        <dbReference type="SAM" id="MobiDB-lite"/>
    </source>
</evidence>
<dbReference type="OrthoDB" id="9986677at2759"/>
<dbReference type="VEuPathDB" id="FungiDB:ATCC64974_87860"/>
<feature type="transmembrane region" description="Helical" evidence="15">
    <location>
        <begin position="543"/>
        <end position="565"/>
    </location>
</feature>
<dbReference type="GO" id="GO:0003677">
    <property type="term" value="F:DNA binding"/>
    <property type="evidence" value="ECO:0007669"/>
    <property type="project" value="UniProtKB-KW"/>
</dbReference>
<keyword evidence="6" id="KW-0571">Peptide transport</keyword>
<sequence>MFIKSFQNSRAVNFQELGEPSLNGTSDASSILSDSRAQDILPYEADDSPFPEVRAVVKPVDDRQLPVNTVRMWVIGMVFTIVGSGLNQFFSLRQPSVTISALVAQLLAFPVGCAWAQWVPLGWFNPDRHFNIKEHALITIMSNVSFGSAAATQVIEAMVKFYDMPSHGGFEILLMITTQLFGFGLAGMAARWLVGPATMIWPQVLSNAALLSTLHSRQNPMADGWVISRLRFFMIVFVAGAIWYFAPGYLFTALSTFSFICWIVPDNVVVNQLFGQKTGLGMSLLTFDWAQVVYANQSPLLVPFWAGLNVIGSFVLFYWIICPIIYYTNTWYSAYLPLLNPDTFDNTGKPYNTSRVMNADGTFNVEAYRNYSPMFLPAGYAMTYGVAFANLTGIFVHVALYHGKDLVEQWKGRNAKDVHARIMDTYESVPWWWFGGITVVMFALSIVANEVWRTDLPAWAVLLAYLLPIIYIIPVGIIKAITNISSNQLNLITEFIGGYAFLGRPVANMAFKFYGYAGVSQGLEFVADMKLAHYLHIAPRTLFVAQGMATLVGAVVQCGVTVFMITRIRGVCTPEAEGGFTCPHGQVTYSSSLIWGVLGPDRNFSPGQMYGNLLWFFLVGPAVVVITWLLGRRWKKVNYISWPVAFGAMSLVPPATGINFSSWWLVNVIFNGVIKRRKPAWWSKYNYVLSAALDSGVAVSTVIIFFCIILPAGSLKWWGNTVYRNTADAHDRATAATPFTLAQFFSHQSKSIHLIPPLNNSSPRYGLRFEPPSLASFSVPSTTMTNRDPEFRHQLGKFRLDPLPIPSHPASLPPPPPRPAHPSSVPSPQSLPPPPSVPLQQQQPLPTAPPSLPQSHQQQSQPTPASSRSSPSQIPHPRSKRVSTACDFCRKRKKKCDFRYPNCSACTRAGVRCTIPPPGPQVAAASVPRDQLENLQNRVRWLEELLRRKTGISVADRPTGTALDGEGDPDWWYQVPALMMTRGSSTHSTPTTTATALSSSPAPSSTAVGTELPNVGELFRDQLEHRRPSIARPVASAPRVMRLASLPEAKSVALRYFDSLGYQYPFLHREEFMAHLDRIYAGEVPAPEVHHSYHITIATALLIGSADETQAAEFYNVSNETMALALQNEDLAAVRALLSVAVYTMFATTGPSVWHILGTTLRLATSLGLHKARPTGNVIEEEMAKRAFWSLYNLDRLIASTLGRPLGIADEDISIGLPREFNDNWTETPGASAMTIPLQVVRLRRIFSRIYRYLFNNQPPPPPTEVAITLSHFRQELDDWRQEAPVYAPALLYSTSYYDYLYATTLLLMYRPSPRNPTPDATSIVSCGNASIQVIRSYWDSYSQGKLKWIWLTLSQVYFAGITILWCLNHNLQSVREGRGAAWKPEDQSMRRAIQAVVVLLEEFGKRRPGVDRLAETFRNQSTMIFSHLAYQQEQQQEQEQQLQQQQQPQPPPPPPQPQPPLPQHQPFLEQQPQQQPQQQQQPQHILVAPPVPLAPVLDDVLLVNGSGNIPMIDPQLAEQLFYSYDWFQEEMATYYTL</sequence>
<organism evidence="17 18">
    <name type="scientific">Aspergillus niger</name>
    <dbReference type="NCBI Taxonomy" id="5061"/>
    <lineage>
        <taxon>Eukaryota</taxon>
        <taxon>Fungi</taxon>
        <taxon>Dikarya</taxon>
        <taxon>Ascomycota</taxon>
        <taxon>Pezizomycotina</taxon>
        <taxon>Eurotiomycetes</taxon>
        <taxon>Eurotiomycetidae</taxon>
        <taxon>Eurotiales</taxon>
        <taxon>Aspergillaceae</taxon>
        <taxon>Aspergillus</taxon>
        <taxon>Aspergillus subgen. Circumdati</taxon>
    </lineage>
</organism>
<dbReference type="Pfam" id="PF00172">
    <property type="entry name" value="Zn_clus"/>
    <property type="match status" value="1"/>
</dbReference>
<keyword evidence="5" id="KW-0479">Metal-binding</keyword>
<feature type="compositionally biased region" description="Low complexity" evidence="14">
    <location>
        <begin position="1465"/>
        <end position="1483"/>
    </location>
</feature>
<comment type="subcellular location">
    <subcellularLocation>
        <location evidence="1">Membrane</location>
        <topology evidence="1">Multi-pass membrane protein</topology>
    </subcellularLocation>
</comment>
<proteinExistence type="inferred from homology"/>
<dbReference type="Pfam" id="PF04082">
    <property type="entry name" value="Fungal_trans"/>
    <property type="match status" value="1"/>
</dbReference>
<dbReference type="InterPro" id="IPR007219">
    <property type="entry name" value="XnlR_reg_dom"/>
</dbReference>
<feature type="transmembrane region" description="Helical" evidence="15">
    <location>
        <begin position="228"/>
        <end position="246"/>
    </location>
</feature>
<feature type="transmembrane region" description="Helical" evidence="15">
    <location>
        <begin position="612"/>
        <end position="631"/>
    </location>
</feature>
<feature type="transmembrane region" description="Helical" evidence="15">
    <location>
        <begin position="378"/>
        <end position="400"/>
    </location>
</feature>
<gene>
    <name evidence="17" type="ORF">ABL_04695</name>
</gene>
<dbReference type="VEuPathDB" id="FungiDB:ATCC64974_87870"/>
<feature type="transmembrane region" description="Helical" evidence="15">
    <location>
        <begin position="171"/>
        <end position="194"/>
    </location>
</feature>
<protein>
    <submittedName>
        <fullName evidence="17">C6 transcription factor</fullName>
    </submittedName>
</protein>
<feature type="compositionally biased region" description="Pro residues" evidence="14">
    <location>
        <begin position="1449"/>
        <end position="1464"/>
    </location>
</feature>
<keyword evidence="13" id="KW-0539">Nucleus</keyword>
<dbReference type="VEuPathDB" id="FungiDB:ASPNIDRAFT2_1159928"/>
<evidence type="ECO:0000256" key="11">
    <source>
        <dbReference type="ARBA" id="ARBA00023136"/>
    </source>
</evidence>
<feature type="compositionally biased region" description="Low complexity" evidence="14">
    <location>
        <begin position="1436"/>
        <end position="1448"/>
    </location>
</feature>
<keyword evidence="12" id="KW-0804">Transcription</keyword>
<dbReference type="VEuPathDB" id="FungiDB:M747DRAFT_125747"/>
<feature type="region of interest" description="Disordered" evidence="14">
    <location>
        <begin position="1436"/>
        <end position="1483"/>
    </location>
</feature>
<feature type="region of interest" description="Disordered" evidence="14">
    <location>
        <begin position="799"/>
        <end position="884"/>
    </location>
</feature>
<dbReference type="VEuPathDB" id="FungiDB:An11g01040"/>
<feature type="transmembrane region" description="Helical" evidence="15">
    <location>
        <begin position="459"/>
        <end position="481"/>
    </location>
</feature>
<evidence type="ECO:0000256" key="2">
    <source>
        <dbReference type="ARBA" id="ARBA00008807"/>
    </source>
</evidence>
<dbReference type="PROSITE" id="PS50048">
    <property type="entry name" value="ZN2_CY6_FUNGAL_2"/>
    <property type="match status" value="1"/>
</dbReference>
<dbReference type="PANTHER" id="PTHR22601">
    <property type="entry name" value="ISP4 LIKE PROTEIN"/>
    <property type="match status" value="1"/>
</dbReference>
<evidence type="ECO:0000256" key="13">
    <source>
        <dbReference type="ARBA" id="ARBA00023242"/>
    </source>
</evidence>
<comment type="caution">
    <text evidence="17">The sequence shown here is derived from an EMBL/GenBank/DDBJ whole genome shotgun (WGS) entry which is preliminary data.</text>
</comment>
<dbReference type="FunFam" id="4.10.240.10:FF:000019">
    <property type="entry name" value="C6 transcription factor, putative"/>
    <property type="match status" value="1"/>
</dbReference>
<reference evidence="18" key="1">
    <citation type="journal article" date="2016" name="Genome Announc.">
        <title>Draft genome sequence of Aspergillus niger strain An76.</title>
        <authorList>
            <person name="Gong W."/>
            <person name="Cheng Z."/>
            <person name="Zhang H."/>
            <person name="Liu L."/>
            <person name="Gao P."/>
            <person name="Wang L."/>
        </authorList>
    </citation>
    <scope>NUCLEOTIDE SEQUENCE [LARGE SCALE GENOMIC DNA]</scope>
    <source>
        <strain evidence="18">An76</strain>
    </source>
</reference>
<dbReference type="VEuPathDB" id="FungiDB:An11g01060"/>
<dbReference type="CDD" id="cd00067">
    <property type="entry name" value="GAL4"/>
    <property type="match status" value="1"/>
</dbReference>
<evidence type="ECO:0000256" key="6">
    <source>
        <dbReference type="ARBA" id="ARBA00022856"/>
    </source>
</evidence>
<evidence type="ECO:0000256" key="12">
    <source>
        <dbReference type="ARBA" id="ARBA00023163"/>
    </source>
</evidence>
<dbReference type="InterPro" id="IPR036864">
    <property type="entry name" value="Zn2-C6_fun-type_DNA-bd_sf"/>
</dbReference>
<dbReference type="SMART" id="SM00906">
    <property type="entry name" value="Fungal_trans"/>
    <property type="match status" value="1"/>
</dbReference>
<keyword evidence="4 15" id="KW-0812">Transmembrane</keyword>
<keyword evidence="9" id="KW-0805">Transcription regulation</keyword>
<dbReference type="GO" id="GO:0008270">
    <property type="term" value="F:zinc ion binding"/>
    <property type="evidence" value="ECO:0007669"/>
    <property type="project" value="InterPro"/>
</dbReference>
<name>A0A100IIV6_ASPNG</name>
<dbReference type="NCBIfam" id="TIGR00727">
    <property type="entry name" value="ISP4_OPT"/>
    <property type="match status" value="1"/>
</dbReference>
<dbReference type="GO" id="GO:0035673">
    <property type="term" value="F:oligopeptide transmembrane transporter activity"/>
    <property type="evidence" value="ECO:0007669"/>
    <property type="project" value="InterPro"/>
</dbReference>
<dbReference type="CDD" id="cd12148">
    <property type="entry name" value="fungal_TF_MHR"/>
    <property type="match status" value="1"/>
</dbReference>
<dbReference type="NCBIfam" id="TIGR00728">
    <property type="entry name" value="OPT_sfam"/>
    <property type="match status" value="1"/>
</dbReference>
<evidence type="ECO:0000256" key="3">
    <source>
        <dbReference type="ARBA" id="ARBA00022448"/>
    </source>
</evidence>
<dbReference type="VEuPathDB" id="FungiDB:M747DRAFT_299085"/>
<evidence type="ECO:0000256" key="15">
    <source>
        <dbReference type="SAM" id="Phobius"/>
    </source>
</evidence>
<keyword evidence="7" id="KW-0653">Protein transport</keyword>
<feature type="compositionally biased region" description="Low complexity" evidence="14">
    <location>
        <begin position="853"/>
        <end position="876"/>
    </location>
</feature>
<keyword evidence="10" id="KW-0238">DNA-binding</keyword>
<dbReference type="PROSITE" id="PS00463">
    <property type="entry name" value="ZN2_CY6_FUNGAL_1"/>
    <property type="match status" value="1"/>
</dbReference>
<dbReference type="InterPro" id="IPR004813">
    <property type="entry name" value="OPT"/>
</dbReference>
<dbReference type="GO" id="GO:0009893">
    <property type="term" value="P:positive regulation of metabolic process"/>
    <property type="evidence" value="ECO:0007669"/>
    <property type="project" value="UniProtKB-ARBA"/>
</dbReference>
<dbReference type="InterPro" id="IPR001138">
    <property type="entry name" value="Zn2Cys6_DnaBD"/>
</dbReference>
<dbReference type="SMART" id="SM00066">
    <property type="entry name" value="GAL4"/>
    <property type="match status" value="1"/>
</dbReference>
<evidence type="ECO:0000256" key="8">
    <source>
        <dbReference type="ARBA" id="ARBA00022989"/>
    </source>
</evidence>
<keyword evidence="8 15" id="KW-1133">Transmembrane helix</keyword>
<dbReference type="EMBL" id="BCMY01000007">
    <property type="protein sequence ID" value="GAQ42034.1"/>
    <property type="molecule type" value="Genomic_DNA"/>
</dbReference>
<evidence type="ECO:0000256" key="9">
    <source>
        <dbReference type="ARBA" id="ARBA00023015"/>
    </source>
</evidence>
<dbReference type="Proteomes" id="UP000068243">
    <property type="component" value="Unassembled WGS sequence"/>
</dbReference>
<comment type="similarity">
    <text evidence="2">Belongs to the oligopeptide OPT transporter family.</text>
</comment>
<feature type="compositionally biased region" description="Pro residues" evidence="14">
    <location>
        <begin position="803"/>
        <end position="820"/>
    </location>
</feature>
<dbReference type="Gene3D" id="4.10.240.10">
    <property type="entry name" value="Zn(2)-C6 fungal-type DNA-binding domain"/>
    <property type="match status" value="1"/>
</dbReference>